<feature type="compositionally biased region" description="Basic residues" evidence="1">
    <location>
        <begin position="348"/>
        <end position="357"/>
    </location>
</feature>
<evidence type="ECO:0000313" key="3">
    <source>
        <dbReference type="Proteomes" id="UP001321473"/>
    </source>
</evidence>
<feature type="compositionally biased region" description="Polar residues" evidence="1">
    <location>
        <begin position="363"/>
        <end position="372"/>
    </location>
</feature>
<dbReference type="EMBL" id="JARKHS020035643">
    <property type="protein sequence ID" value="KAK8757035.1"/>
    <property type="molecule type" value="Genomic_DNA"/>
</dbReference>
<dbReference type="Proteomes" id="UP001321473">
    <property type="component" value="Unassembled WGS sequence"/>
</dbReference>
<evidence type="ECO:0000313" key="2">
    <source>
        <dbReference type="EMBL" id="KAK8757035.1"/>
    </source>
</evidence>
<name>A0AAQ4D3J5_AMBAM</name>
<feature type="region of interest" description="Disordered" evidence="1">
    <location>
        <begin position="1"/>
        <end position="372"/>
    </location>
</feature>
<feature type="compositionally biased region" description="Low complexity" evidence="1">
    <location>
        <begin position="313"/>
        <end position="327"/>
    </location>
</feature>
<reference evidence="2 3" key="1">
    <citation type="journal article" date="2023" name="Arcadia Sci">
        <title>De novo assembly of a long-read Amblyomma americanum tick genome.</title>
        <authorList>
            <person name="Chou S."/>
            <person name="Poskanzer K.E."/>
            <person name="Rollins M."/>
            <person name="Thuy-Boun P.S."/>
        </authorList>
    </citation>
    <scope>NUCLEOTIDE SEQUENCE [LARGE SCALE GENOMIC DNA]</scope>
    <source>
        <strain evidence="2">F_SG_1</strain>
        <tissue evidence="2">Salivary glands</tissue>
    </source>
</reference>
<feature type="compositionally biased region" description="Low complexity" evidence="1">
    <location>
        <begin position="191"/>
        <end position="214"/>
    </location>
</feature>
<gene>
    <name evidence="2" type="ORF">V5799_000261</name>
</gene>
<protein>
    <submittedName>
        <fullName evidence="2">Uncharacterized protein</fullName>
    </submittedName>
</protein>
<accession>A0AAQ4D3J5</accession>
<evidence type="ECO:0000256" key="1">
    <source>
        <dbReference type="SAM" id="MobiDB-lite"/>
    </source>
</evidence>
<comment type="caution">
    <text evidence="2">The sequence shown here is derived from an EMBL/GenBank/DDBJ whole genome shotgun (WGS) entry which is preliminary data.</text>
</comment>
<organism evidence="2 3">
    <name type="scientific">Amblyomma americanum</name>
    <name type="common">Lone star tick</name>
    <dbReference type="NCBI Taxonomy" id="6943"/>
    <lineage>
        <taxon>Eukaryota</taxon>
        <taxon>Metazoa</taxon>
        <taxon>Ecdysozoa</taxon>
        <taxon>Arthropoda</taxon>
        <taxon>Chelicerata</taxon>
        <taxon>Arachnida</taxon>
        <taxon>Acari</taxon>
        <taxon>Parasitiformes</taxon>
        <taxon>Ixodida</taxon>
        <taxon>Ixodoidea</taxon>
        <taxon>Ixodidae</taxon>
        <taxon>Amblyomminae</taxon>
        <taxon>Amblyomma</taxon>
    </lineage>
</organism>
<feature type="compositionally biased region" description="Polar residues" evidence="1">
    <location>
        <begin position="33"/>
        <end position="43"/>
    </location>
</feature>
<feature type="compositionally biased region" description="Basic and acidic residues" evidence="1">
    <location>
        <begin position="227"/>
        <end position="260"/>
    </location>
</feature>
<proteinExistence type="predicted"/>
<feature type="compositionally biased region" description="Basic and acidic residues" evidence="1">
    <location>
        <begin position="284"/>
        <end position="301"/>
    </location>
</feature>
<feature type="compositionally biased region" description="Basic and acidic residues" evidence="1">
    <location>
        <begin position="63"/>
        <end position="82"/>
    </location>
</feature>
<sequence length="372" mass="38815">MADAERPGSRSAKTAKGKGTGVKSPKGKASTPKGVQSPQSQTRKSGETPRPKASPALTSDSPSKPRESTDESRTDSPKRTDSLKPASSPMREGSLPKVHGGSPLRSGQKVPLRRGPALKTSKSSPVSSEQGVSPAVKRSPRPGGPDLGHGVSSPKAGALGKLGATSKPAGSRAPRGVGKPRSPSPSPGRSPKPGASSKPGASPQPGSPARAGPSLIQELGKTSGDSSPKEKPENSRPKSDSEESKIQSSEPKDDSPESKPKSTKPRPKALNTSPKSPKTKARSPKPEDPHRPTISLKDPRFKYLWRALKAVRRSTPASRSGSPGGSKSSRRPRLSMVEAAARAAGFPTRRRLKTTAGRRRESSLSAKFSQVQ</sequence>
<keyword evidence="3" id="KW-1185">Reference proteome</keyword>
<dbReference type="AlphaFoldDB" id="A0AAQ4D3J5"/>
<feature type="compositionally biased region" description="Polar residues" evidence="1">
    <location>
        <begin position="120"/>
        <end position="131"/>
    </location>
</feature>